<dbReference type="InterPro" id="IPR013087">
    <property type="entry name" value="Znf_C2H2_type"/>
</dbReference>
<feature type="domain" description="C2H2-type" evidence="7">
    <location>
        <begin position="69"/>
        <end position="96"/>
    </location>
</feature>
<dbReference type="SMART" id="SM00355">
    <property type="entry name" value="ZnF_C2H2"/>
    <property type="match status" value="7"/>
</dbReference>
<dbReference type="PROSITE" id="PS50157">
    <property type="entry name" value="ZINC_FINGER_C2H2_2"/>
    <property type="match status" value="3"/>
</dbReference>
<dbReference type="EMBL" id="HBUF01156680">
    <property type="protein sequence ID" value="CAG6649271.1"/>
    <property type="molecule type" value="Transcribed_RNA"/>
</dbReference>
<evidence type="ECO:0000256" key="4">
    <source>
        <dbReference type="ARBA" id="ARBA00022833"/>
    </source>
</evidence>
<feature type="domain" description="C2H2-type" evidence="7">
    <location>
        <begin position="412"/>
        <end position="435"/>
    </location>
</feature>
<keyword evidence="3 5" id="KW-0863">Zinc-finger</keyword>
<dbReference type="PANTHER" id="PTHR24379">
    <property type="entry name" value="KRAB AND ZINC FINGER DOMAIN-CONTAINING"/>
    <property type="match status" value="1"/>
</dbReference>
<evidence type="ECO:0000256" key="5">
    <source>
        <dbReference type="PROSITE-ProRule" id="PRU00042"/>
    </source>
</evidence>
<keyword evidence="4" id="KW-0862">Zinc</keyword>
<dbReference type="InterPro" id="IPR036236">
    <property type="entry name" value="Znf_C2H2_sf"/>
</dbReference>
<dbReference type="GO" id="GO:0008270">
    <property type="term" value="F:zinc ion binding"/>
    <property type="evidence" value="ECO:0007669"/>
    <property type="project" value="UniProtKB-KW"/>
</dbReference>
<evidence type="ECO:0000259" key="7">
    <source>
        <dbReference type="PROSITE" id="PS50157"/>
    </source>
</evidence>
<evidence type="ECO:0000256" key="3">
    <source>
        <dbReference type="ARBA" id="ARBA00022771"/>
    </source>
</evidence>
<evidence type="ECO:0000256" key="2">
    <source>
        <dbReference type="ARBA" id="ARBA00022737"/>
    </source>
</evidence>
<name>A0A8D8RHQ2_9HEMI</name>
<accession>A0A8D8RHQ2</accession>
<feature type="region of interest" description="Disordered" evidence="6">
    <location>
        <begin position="226"/>
        <end position="250"/>
    </location>
</feature>
<evidence type="ECO:0000256" key="1">
    <source>
        <dbReference type="ARBA" id="ARBA00022723"/>
    </source>
</evidence>
<feature type="region of interest" description="Disordered" evidence="6">
    <location>
        <begin position="155"/>
        <end position="199"/>
    </location>
</feature>
<sequence>MEDNTEHINKKLKPSPESDEDVDIKPMIPELNNIDMLTLPRICARCRIDFVDERNLRSHFLKYRNQASFSCELCHKSYVRADILQEHQRVHMNENLYKCVRCFYSCNQIYDIYEHMHTVHKLNIDTIFKCPYDDIVFRDSDTLFQHIGCHRVNVKQEKESRDNNAASETKVSGGKKDKVSGEENEERADEETDADDGGILPSTLLECNLDTRNLLEVVRKQTNSCQQALSGGDHTAENEPPPPPGHDKTSDLVDEVLDEIDKSTMIDVDYVKNDMVINTENYISNINSDDGSIRMLCYFKNIKCAYCTKVYIMKNDLKNHLVEDHDHSKLVVQDVEIANAEQFACTICNIKFDFAIDLAHHTNKEHTKYECEHCNKVYNQAYTLKKHMKTCTPETAAETKGRGRENKTTGPPICELCDKQFKRNWNLKQHLQKIHKVLDFEYPTMRHAVQLKQHLQKIHKTLKT</sequence>
<protein>
    <submittedName>
        <fullName evidence="8">Zinc finger and SCAN domain-containing protein 5B</fullName>
    </submittedName>
</protein>
<dbReference type="Pfam" id="PF00096">
    <property type="entry name" value="zf-C2H2"/>
    <property type="match status" value="3"/>
</dbReference>
<feature type="compositionally biased region" description="Acidic residues" evidence="6">
    <location>
        <begin position="182"/>
        <end position="196"/>
    </location>
</feature>
<feature type="region of interest" description="Disordered" evidence="6">
    <location>
        <begin position="1"/>
        <end position="23"/>
    </location>
</feature>
<dbReference type="PANTHER" id="PTHR24379:SF121">
    <property type="entry name" value="C2H2-TYPE DOMAIN-CONTAINING PROTEIN"/>
    <property type="match status" value="1"/>
</dbReference>
<dbReference type="Gene3D" id="3.30.160.60">
    <property type="entry name" value="Classic Zinc Finger"/>
    <property type="match status" value="4"/>
</dbReference>
<dbReference type="AlphaFoldDB" id="A0A8D8RHQ2"/>
<organism evidence="8">
    <name type="scientific">Cacopsylla melanoneura</name>
    <dbReference type="NCBI Taxonomy" id="428564"/>
    <lineage>
        <taxon>Eukaryota</taxon>
        <taxon>Metazoa</taxon>
        <taxon>Ecdysozoa</taxon>
        <taxon>Arthropoda</taxon>
        <taxon>Hexapoda</taxon>
        <taxon>Insecta</taxon>
        <taxon>Pterygota</taxon>
        <taxon>Neoptera</taxon>
        <taxon>Paraneoptera</taxon>
        <taxon>Hemiptera</taxon>
        <taxon>Sternorrhyncha</taxon>
        <taxon>Psylloidea</taxon>
        <taxon>Psyllidae</taxon>
        <taxon>Psyllinae</taxon>
        <taxon>Cacopsylla</taxon>
    </lineage>
</organism>
<feature type="domain" description="C2H2-type" evidence="7">
    <location>
        <begin position="369"/>
        <end position="396"/>
    </location>
</feature>
<proteinExistence type="predicted"/>
<dbReference type="SUPFAM" id="SSF57667">
    <property type="entry name" value="beta-beta-alpha zinc fingers"/>
    <property type="match status" value="2"/>
</dbReference>
<evidence type="ECO:0000256" key="6">
    <source>
        <dbReference type="SAM" id="MobiDB-lite"/>
    </source>
</evidence>
<reference evidence="8" key="1">
    <citation type="submission" date="2021-05" db="EMBL/GenBank/DDBJ databases">
        <authorList>
            <person name="Alioto T."/>
            <person name="Alioto T."/>
            <person name="Gomez Garrido J."/>
        </authorList>
    </citation>
    <scope>NUCLEOTIDE SEQUENCE</scope>
</reference>
<evidence type="ECO:0000313" key="8">
    <source>
        <dbReference type="EMBL" id="CAG6649271.1"/>
    </source>
</evidence>
<dbReference type="PROSITE" id="PS00028">
    <property type="entry name" value="ZINC_FINGER_C2H2_1"/>
    <property type="match status" value="4"/>
</dbReference>
<keyword evidence="2" id="KW-0677">Repeat</keyword>
<keyword evidence="1" id="KW-0479">Metal-binding</keyword>